<comment type="caution">
    <text evidence="3">The sequence shown here is derived from an EMBL/GenBank/DDBJ whole genome shotgun (WGS) entry which is preliminary data.</text>
</comment>
<keyword evidence="2" id="KW-0378">Hydrolase</keyword>
<organism evidence="3 4">
    <name type="scientific">Candidatus Dechloromonas phosphorivorans</name>
    <dbReference type="NCBI Taxonomy" id="2899244"/>
    <lineage>
        <taxon>Bacteria</taxon>
        <taxon>Pseudomonadati</taxon>
        <taxon>Pseudomonadota</taxon>
        <taxon>Betaproteobacteria</taxon>
        <taxon>Rhodocyclales</taxon>
        <taxon>Azonexaceae</taxon>
        <taxon>Dechloromonas</taxon>
    </lineage>
</organism>
<dbReference type="EMBL" id="JADJMS010000006">
    <property type="protein sequence ID" value="MBK7414244.1"/>
    <property type="molecule type" value="Genomic_DNA"/>
</dbReference>
<dbReference type="GO" id="GO:0004521">
    <property type="term" value="F:RNA endonuclease activity"/>
    <property type="evidence" value="ECO:0007669"/>
    <property type="project" value="InterPro"/>
</dbReference>
<dbReference type="Pfam" id="PF00545">
    <property type="entry name" value="Ribonuclease"/>
    <property type="match status" value="1"/>
</dbReference>
<dbReference type="Proteomes" id="UP000739411">
    <property type="component" value="Unassembled WGS sequence"/>
</dbReference>
<dbReference type="Gene3D" id="3.10.450.30">
    <property type="entry name" value="Microbial ribonucleases"/>
    <property type="match status" value="1"/>
</dbReference>
<dbReference type="CDD" id="cd00607">
    <property type="entry name" value="RNase_Sa"/>
    <property type="match status" value="1"/>
</dbReference>
<dbReference type="GO" id="GO:0003723">
    <property type="term" value="F:RNA binding"/>
    <property type="evidence" value="ECO:0007669"/>
    <property type="project" value="InterPro"/>
</dbReference>
<accession>A0A935MS85</accession>
<dbReference type="SUPFAM" id="SSF53933">
    <property type="entry name" value="Microbial ribonucleases"/>
    <property type="match status" value="1"/>
</dbReference>
<proteinExistence type="predicted"/>
<dbReference type="InterPro" id="IPR000026">
    <property type="entry name" value="N1-like"/>
</dbReference>
<protein>
    <submittedName>
        <fullName evidence="3">Ribonuclease</fullName>
    </submittedName>
</protein>
<evidence type="ECO:0000256" key="1">
    <source>
        <dbReference type="ARBA" id="ARBA00022722"/>
    </source>
</evidence>
<gene>
    <name evidence="3" type="ORF">IPJ38_03050</name>
</gene>
<evidence type="ECO:0000256" key="2">
    <source>
        <dbReference type="ARBA" id="ARBA00022801"/>
    </source>
</evidence>
<dbReference type="GO" id="GO:0016787">
    <property type="term" value="F:hydrolase activity"/>
    <property type="evidence" value="ECO:0007669"/>
    <property type="project" value="UniProtKB-KW"/>
</dbReference>
<dbReference type="AlphaFoldDB" id="A0A935MS85"/>
<dbReference type="InterPro" id="IPR016191">
    <property type="entry name" value="Ribonuclease/ribotoxin"/>
</dbReference>
<reference evidence="3 4" key="1">
    <citation type="submission" date="2020-10" db="EMBL/GenBank/DDBJ databases">
        <title>Connecting structure to function with the recovery of over 1000 high-quality activated sludge metagenome-assembled genomes encoding full-length rRNA genes using long-read sequencing.</title>
        <authorList>
            <person name="Singleton C.M."/>
            <person name="Petriglieri F."/>
            <person name="Kristensen J.M."/>
            <person name="Kirkegaard R.H."/>
            <person name="Michaelsen T.Y."/>
            <person name="Andersen M.H."/>
            <person name="Karst S.M."/>
            <person name="Dueholm M.S."/>
            <person name="Nielsen P.H."/>
            <person name="Albertsen M."/>
        </authorList>
    </citation>
    <scope>NUCLEOTIDE SEQUENCE [LARGE SCALE GENOMIC DNA]</scope>
    <source>
        <strain evidence="3">EsbW_18-Q3-R4-48_BATAC.463</strain>
    </source>
</reference>
<sequence>MKKWFRFLLIAWLAIGASIGLARERVTVDWVLLADLPIEAQRTVALIKQGGPFPYDRDGVTFGNYEKLLPLRQRGYYHEYTVKTPGSRNRGARRIITGRESEYYYTDDHYRSFRRIRE</sequence>
<keyword evidence="1" id="KW-0540">Nuclease</keyword>
<evidence type="ECO:0000313" key="4">
    <source>
        <dbReference type="Proteomes" id="UP000739411"/>
    </source>
</evidence>
<name>A0A935MS85_9RHOO</name>
<evidence type="ECO:0000313" key="3">
    <source>
        <dbReference type="EMBL" id="MBK7414244.1"/>
    </source>
</evidence>